<evidence type="ECO:0000313" key="2">
    <source>
        <dbReference type="Proteomes" id="UP000186657"/>
    </source>
</evidence>
<dbReference type="Gene3D" id="1.20.1220.20">
    <property type="entry name" value="Uncharcterised protein PF01724"/>
    <property type="match status" value="1"/>
</dbReference>
<reference evidence="1 2" key="1">
    <citation type="submission" date="2016-10" db="EMBL/GenBank/DDBJ databases">
        <title>Comparative genomics uncovers the prolific and rare metabolic potential of the cyanobacterial genus Moorea.</title>
        <authorList>
            <person name="Leao T."/>
            <person name="Castelao G."/>
            <person name="Korobeynikov A."/>
            <person name="Monroe E.A."/>
            <person name="Podell S."/>
            <person name="Glukhov E."/>
            <person name="Allen E."/>
            <person name="Gerwick W.H."/>
            <person name="Gerwick L."/>
        </authorList>
    </citation>
    <scope>NUCLEOTIDE SEQUENCE [LARGE SCALE GENOMIC DNA]</scope>
    <source>
        <strain evidence="1 2">PNG5-198</strain>
    </source>
</reference>
<proteinExistence type="predicted"/>
<comment type="caution">
    <text evidence="1">The sequence shown here is derived from an EMBL/GenBank/DDBJ whole genome shotgun (WGS) entry which is preliminary data.</text>
</comment>
<sequence length="173" mass="19821">MTQELIDLRISILEGRYADALAIVDELEQMTKRATLHQIESYLNKALINLIKNQVEERLANSWAASIRDFIREIQKLNLKDNQKTYTINADQWESLIDNELEAAISTASVEVLNGAYTPAQLSKLVDRAQLRQTTQDLLALTYLHSKKDLPLFINDYLTQLPGGSYWNQDIQL</sequence>
<evidence type="ECO:0000313" key="1">
    <source>
        <dbReference type="EMBL" id="OLT60691.1"/>
    </source>
</evidence>
<dbReference type="RefSeq" id="WP_075901155.1">
    <property type="nucleotide sequence ID" value="NZ_MKZS01000001.1"/>
</dbReference>
<gene>
    <name evidence="1" type="ORF">BJP37_18415</name>
</gene>
<dbReference type="EMBL" id="MKZS01000001">
    <property type="protein sequence ID" value="OLT60691.1"/>
    <property type="molecule type" value="Genomic_DNA"/>
</dbReference>
<dbReference type="AlphaFoldDB" id="A0A1U7N448"/>
<keyword evidence="2" id="KW-1185">Reference proteome</keyword>
<dbReference type="Pfam" id="PF01724">
    <property type="entry name" value="DUF29"/>
    <property type="match status" value="1"/>
</dbReference>
<evidence type="ECO:0008006" key="3">
    <source>
        <dbReference type="Google" id="ProtNLM"/>
    </source>
</evidence>
<accession>A0A1U7N448</accession>
<dbReference type="Proteomes" id="UP000186657">
    <property type="component" value="Unassembled WGS sequence"/>
</dbReference>
<organism evidence="1 2">
    <name type="scientific">Moorena bouillonii PNG</name>
    <dbReference type="NCBI Taxonomy" id="568701"/>
    <lineage>
        <taxon>Bacteria</taxon>
        <taxon>Bacillati</taxon>
        <taxon>Cyanobacteriota</taxon>
        <taxon>Cyanophyceae</taxon>
        <taxon>Coleofasciculales</taxon>
        <taxon>Coleofasciculaceae</taxon>
        <taxon>Moorena</taxon>
    </lineage>
</organism>
<protein>
    <recommendedName>
        <fullName evidence="3">DUF29 family protein</fullName>
    </recommendedName>
</protein>
<name>A0A1U7N448_9CYAN</name>